<dbReference type="CDD" id="cd02274">
    <property type="entry name" value="DHDPR_N"/>
    <property type="match status" value="1"/>
</dbReference>
<evidence type="ECO:0000256" key="10">
    <source>
        <dbReference type="ARBA" id="ARBA00038983"/>
    </source>
</evidence>
<evidence type="ECO:0000256" key="4">
    <source>
        <dbReference type="ARBA" id="ARBA00022857"/>
    </source>
</evidence>
<comment type="function">
    <text evidence="13">Catalyzes the conversion of 4-hydroxy-tetrahydrodipicolinate (HTPA) to tetrahydrodipicolinate.</text>
</comment>
<feature type="binding site" evidence="13">
    <location>
        <begin position="98"/>
        <end position="100"/>
    </location>
    <ligand>
        <name>NAD(+)</name>
        <dbReference type="ChEBI" id="CHEBI:57540"/>
    </ligand>
</feature>
<feature type="binding site" evidence="13">
    <location>
        <position position="155"/>
    </location>
    <ligand>
        <name>(S)-2,3,4,5-tetrahydrodipicolinate</name>
        <dbReference type="ChEBI" id="CHEBI:16845"/>
    </ligand>
</feature>
<organism evidence="16 17">
    <name type="scientific">Permianibacter aggregans</name>
    <dbReference type="NCBI Taxonomy" id="1510150"/>
    <lineage>
        <taxon>Bacteria</taxon>
        <taxon>Pseudomonadati</taxon>
        <taxon>Pseudomonadota</taxon>
        <taxon>Gammaproteobacteria</taxon>
        <taxon>Pseudomonadales</taxon>
        <taxon>Pseudomonadaceae</taxon>
        <taxon>Permianibacter</taxon>
    </lineage>
</organism>
<keyword evidence="17" id="KW-1185">Reference proteome</keyword>
<evidence type="ECO:0000256" key="7">
    <source>
        <dbReference type="ARBA" id="ARBA00023027"/>
    </source>
</evidence>
<dbReference type="EC" id="1.17.1.8" evidence="10 13"/>
<comment type="caution">
    <text evidence="13">Was originally thought to be a dihydrodipicolinate reductase (DHDPR), catalyzing the conversion of dihydrodipicolinate to tetrahydrodipicolinate. However, it was shown in E.coli that the substrate of the enzymatic reaction is not dihydrodipicolinate (DHDP) but in fact (2S,4S)-4-hydroxy-2,3,4,5-tetrahydrodipicolinic acid (HTPA), the product released by the DapA-catalyzed reaction.</text>
</comment>
<evidence type="ECO:0000256" key="12">
    <source>
        <dbReference type="ARBA" id="ARBA00049396"/>
    </source>
</evidence>
<feature type="binding site" evidence="13">
    <location>
        <begin position="122"/>
        <end position="125"/>
    </location>
    <ligand>
        <name>NAD(+)</name>
        <dbReference type="ChEBI" id="CHEBI:57540"/>
    </ligand>
</feature>
<sequence>MLAVSIHGASGRMGKALVGAVRENDTFKLAAAVASASDSRIGQDVAVIHGFPYLGVPLTANVPETVQKADVVVDFSQPYASLQLLRTCAQQRKPVVVGTTGFSAEAKAEIEEIAQTIPVVLSPNMSVGVNLLFALARIAAEAMPDADAEIIEGHHRHKIDAPSGTALRLGETVAAARGTTLAEAGVLSREGFTGPRAPGSIGFATIRAGEIVGDHTLLLATGTEHFELKHKAFDRKNFAEGALRAALWLPGKPAGLYDMNDVLGISGLNLKLG</sequence>
<dbReference type="Pfam" id="PF01113">
    <property type="entry name" value="DapB_N"/>
    <property type="match status" value="1"/>
</dbReference>
<feature type="binding site" evidence="13">
    <location>
        <begin position="164"/>
        <end position="165"/>
    </location>
    <ligand>
        <name>(S)-2,3,4,5-tetrahydrodipicolinate</name>
        <dbReference type="ChEBI" id="CHEBI:16845"/>
    </ligand>
</feature>
<dbReference type="SUPFAM" id="SSF55347">
    <property type="entry name" value="Glyceraldehyde-3-phosphate dehydrogenase-like, C-terminal domain"/>
    <property type="match status" value="1"/>
</dbReference>
<dbReference type="AlphaFoldDB" id="A0A4R6UI17"/>
<dbReference type="UniPathway" id="UPA00034">
    <property type="reaction ID" value="UER00018"/>
</dbReference>
<dbReference type="PROSITE" id="PS01298">
    <property type="entry name" value="DAPB"/>
    <property type="match status" value="1"/>
</dbReference>
<dbReference type="Proteomes" id="UP000295375">
    <property type="component" value="Unassembled WGS sequence"/>
</dbReference>
<evidence type="ECO:0000256" key="1">
    <source>
        <dbReference type="ARBA" id="ARBA00006642"/>
    </source>
</evidence>
<dbReference type="RefSeq" id="WP_133591742.1">
    <property type="nucleotide sequence ID" value="NZ_CP037953.1"/>
</dbReference>
<comment type="caution">
    <text evidence="13">Lacks conserved residue(s) required for the propagation of feature annotation.</text>
</comment>
<feature type="active site" description="Proton donor/acceptor" evidence="13">
    <location>
        <position position="154"/>
    </location>
</feature>
<comment type="catalytic activity">
    <reaction evidence="11 13">
        <text>(S)-2,3,4,5-tetrahydrodipicolinate + NADP(+) + H2O = (2S,4S)-4-hydroxy-2,3,4,5-tetrahydrodipicolinate + NADPH + H(+)</text>
        <dbReference type="Rhea" id="RHEA:35331"/>
        <dbReference type="ChEBI" id="CHEBI:15377"/>
        <dbReference type="ChEBI" id="CHEBI:15378"/>
        <dbReference type="ChEBI" id="CHEBI:16845"/>
        <dbReference type="ChEBI" id="CHEBI:57783"/>
        <dbReference type="ChEBI" id="CHEBI:58349"/>
        <dbReference type="ChEBI" id="CHEBI:67139"/>
        <dbReference type="EC" id="1.17.1.8"/>
    </reaction>
</comment>
<dbReference type="GO" id="GO:0019877">
    <property type="term" value="P:diaminopimelate biosynthetic process"/>
    <property type="evidence" value="ECO:0007669"/>
    <property type="project" value="UniProtKB-UniRule"/>
</dbReference>
<evidence type="ECO:0000256" key="3">
    <source>
        <dbReference type="ARBA" id="ARBA00022605"/>
    </source>
</evidence>
<dbReference type="SUPFAM" id="SSF51735">
    <property type="entry name" value="NAD(P)-binding Rossmann-fold domains"/>
    <property type="match status" value="1"/>
</dbReference>
<accession>A0A4R6UI17</accession>
<dbReference type="GO" id="GO:0005829">
    <property type="term" value="C:cytosol"/>
    <property type="evidence" value="ECO:0007669"/>
    <property type="project" value="TreeGrafter"/>
</dbReference>
<comment type="catalytic activity">
    <reaction evidence="12 13">
        <text>(S)-2,3,4,5-tetrahydrodipicolinate + NAD(+) + H2O = (2S,4S)-4-hydroxy-2,3,4,5-tetrahydrodipicolinate + NADH + H(+)</text>
        <dbReference type="Rhea" id="RHEA:35323"/>
        <dbReference type="ChEBI" id="CHEBI:15377"/>
        <dbReference type="ChEBI" id="CHEBI:15378"/>
        <dbReference type="ChEBI" id="CHEBI:16845"/>
        <dbReference type="ChEBI" id="CHEBI:57540"/>
        <dbReference type="ChEBI" id="CHEBI:57945"/>
        <dbReference type="ChEBI" id="CHEBI:67139"/>
        <dbReference type="EC" id="1.17.1.8"/>
    </reaction>
</comment>
<feature type="binding site" evidence="13">
    <location>
        <begin position="8"/>
        <end position="13"/>
    </location>
    <ligand>
        <name>NAD(+)</name>
        <dbReference type="ChEBI" id="CHEBI:57540"/>
    </ligand>
</feature>
<keyword evidence="5 13" id="KW-0220">Diaminopimelate biosynthesis</keyword>
<comment type="similarity">
    <text evidence="1 13">Belongs to the DapB family.</text>
</comment>
<comment type="caution">
    <text evidence="16">The sequence shown here is derived from an EMBL/GenBank/DDBJ whole genome shotgun (WGS) entry which is preliminary data.</text>
</comment>
<evidence type="ECO:0000256" key="13">
    <source>
        <dbReference type="HAMAP-Rule" id="MF_00102"/>
    </source>
</evidence>
<reference evidence="16 17" key="1">
    <citation type="submission" date="2019-03" db="EMBL/GenBank/DDBJ databases">
        <title>Genomic Encyclopedia of Type Strains, Phase IV (KMG-IV): sequencing the most valuable type-strain genomes for metagenomic binning, comparative biology and taxonomic classification.</title>
        <authorList>
            <person name="Goeker M."/>
        </authorList>
    </citation>
    <scope>NUCLEOTIDE SEQUENCE [LARGE SCALE GENOMIC DNA]</scope>
    <source>
        <strain evidence="16 17">DSM 103792</strain>
    </source>
</reference>
<evidence type="ECO:0000256" key="9">
    <source>
        <dbReference type="ARBA" id="ARBA00037922"/>
    </source>
</evidence>
<dbReference type="GO" id="GO:0051287">
    <property type="term" value="F:NAD binding"/>
    <property type="evidence" value="ECO:0007669"/>
    <property type="project" value="UniProtKB-UniRule"/>
</dbReference>
<dbReference type="Pfam" id="PF05173">
    <property type="entry name" value="DapB_C"/>
    <property type="match status" value="1"/>
</dbReference>
<dbReference type="OrthoDB" id="9790352at2"/>
<dbReference type="InterPro" id="IPR022663">
    <property type="entry name" value="DapB_C"/>
</dbReference>
<evidence type="ECO:0000259" key="15">
    <source>
        <dbReference type="Pfam" id="PF05173"/>
    </source>
</evidence>
<keyword evidence="6 13" id="KW-0560">Oxidoreductase</keyword>
<feature type="active site" description="Proton donor" evidence="13">
    <location>
        <position position="158"/>
    </location>
</feature>
<evidence type="ECO:0000256" key="11">
    <source>
        <dbReference type="ARBA" id="ARBA00049080"/>
    </source>
</evidence>
<comment type="subunit">
    <text evidence="13">Homotetramer.</text>
</comment>
<keyword evidence="3 13" id="KW-0028">Amino-acid biosynthesis</keyword>
<evidence type="ECO:0000313" key="16">
    <source>
        <dbReference type="EMBL" id="TDQ46508.1"/>
    </source>
</evidence>
<keyword evidence="4 13" id="KW-0521">NADP</keyword>
<dbReference type="Gene3D" id="3.40.50.720">
    <property type="entry name" value="NAD(P)-binding Rossmann-like Domain"/>
    <property type="match status" value="1"/>
</dbReference>
<dbReference type="Gene3D" id="3.30.360.10">
    <property type="entry name" value="Dihydrodipicolinate Reductase, domain 2"/>
    <property type="match status" value="1"/>
</dbReference>
<dbReference type="PANTHER" id="PTHR20836">
    <property type="entry name" value="DIHYDRODIPICOLINATE REDUCTASE"/>
    <property type="match status" value="1"/>
</dbReference>
<evidence type="ECO:0000256" key="5">
    <source>
        <dbReference type="ARBA" id="ARBA00022915"/>
    </source>
</evidence>
<gene>
    <name evidence="13" type="primary">dapB</name>
    <name evidence="16" type="ORF">EV696_11349</name>
</gene>
<dbReference type="InterPro" id="IPR023940">
    <property type="entry name" value="DHDPR_bac"/>
</dbReference>
<dbReference type="EMBL" id="SNYM01000013">
    <property type="protein sequence ID" value="TDQ46508.1"/>
    <property type="molecule type" value="Genomic_DNA"/>
</dbReference>
<evidence type="ECO:0000313" key="17">
    <source>
        <dbReference type="Proteomes" id="UP000295375"/>
    </source>
</evidence>
<comment type="subcellular location">
    <subcellularLocation>
        <location evidence="13">Cytoplasm</location>
    </subcellularLocation>
</comment>
<evidence type="ECO:0000259" key="14">
    <source>
        <dbReference type="Pfam" id="PF01113"/>
    </source>
</evidence>
<comment type="pathway">
    <text evidence="9 13">Amino-acid biosynthesis; L-lysine biosynthesis via DAP pathway; (S)-tetrahydrodipicolinate from L-aspartate: step 4/4.</text>
</comment>
<dbReference type="NCBIfam" id="TIGR00036">
    <property type="entry name" value="dapB"/>
    <property type="match status" value="1"/>
</dbReference>
<dbReference type="InterPro" id="IPR000846">
    <property type="entry name" value="DapB_N"/>
</dbReference>
<feature type="domain" description="Dihydrodipicolinate reductase C-terminal" evidence="15">
    <location>
        <begin position="128"/>
        <end position="263"/>
    </location>
</feature>
<dbReference type="PANTHER" id="PTHR20836:SF0">
    <property type="entry name" value="4-HYDROXY-TETRAHYDRODIPICOLINATE REDUCTASE 1, CHLOROPLASTIC-RELATED"/>
    <property type="match status" value="1"/>
</dbReference>
<dbReference type="InterPro" id="IPR036291">
    <property type="entry name" value="NAD(P)-bd_dom_sf"/>
</dbReference>
<keyword evidence="7 13" id="KW-0520">NAD</keyword>
<dbReference type="PIRSF" id="PIRSF000161">
    <property type="entry name" value="DHPR"/>
    <property type="match status" value="1"/>
</dbReference>
<dbReference type="HAMAP" id="MF_00102">
    <property type="entry name" value="DapB"/>
    <property type="match status" value="1"/>
</dbReference>
<evidence type="ECO:0000256" key="8">
    <source>
        <dbReference type="ARBA" id="ARBA00023154"/>
    </source>
</evidence>
<name>A0A4R6UI17_9GAMM</name>
<feature type="domain" description="Dihydrodipicolinate reductase N-terminal" evidence="14">
    <location>
        <begin position="4"/>
        <end position="125"/>
    </location>
</feature>
<dbReference type="FunFam" id="3.30.360.10:FF:000004">
    <property type="entry name" value="4-hydroxy-tetrahydrodipicolinate reductase"/>
    <property type="match status" value="1"/>
</dbReference>
<keyword evidence="8 13" id="KW-0457">Lysine biosynthesis</keyword>
<proteinExistence type="inferred from homology"/>
<dbReference type="GO" id="GO:0016726">
    <property type="term" value="F:oxidoreductase activity, acting on CH or CH2 groups, NAD or NADP as acceptor"/>
    <property type="evidence" value="ECO:0007669"/>
    <property type="project" value="UniProtKB-UniRule"/>
</dbReference>
<evidence type="ECO:0000256" key="2">
    <source>
        <dbReference type="ARBA" id="ARBA00022490"/>
    </source>
</evidence>
<dbReference type="GO" id="GO:0050661">
    <property type="term" value="F:NADP binding"/>
    <property type="evidence" value="ECO:0007669"/>
    <property type="project" value="UniProtKB-UniRule"/>
</dbReference>
<keyword evidence="2 13" id="KW-0963">Cytoplasm</keyword>
<dbReference type="InterPro" id="IPR022664">
    <property type="entry name" value="DapB_N_CS"/>
</dbReference>
<evidence type="ECO:0000256" key="6">
    <source>
        <dbReference type="ARBA" id="ARBA00023002"/>
    </source>
</evidence>
<protein>
    <recommendedName>
        <fullName evidence="10 13">4-hydroxy-tetrahydrodipicolinate reductase</fullName>
        <shortName evidence="13">HTPA reductase</shortName>
        <ecNumber evidence="10 13">1.17.1.8</ecNumber>
    </recommendedName>
</protein>
<dbReference type="GO" id="GO:0008839">
    <property type="term" value="F:4-hydroxy-tetrahydrodipicolinate reductase"/>
    <property type="evidence" value="ECO:0007669"/>
    <property type="project" value="UniProtKB-UniRule"/>
</dbReference>
<dbReference type="GO" id="GO:0009089">
    <property type="term" value="P:lysine biosynthetic process via diaminopimelate"/>
    <property type="evidence" value="ECO:0007669"/>
    <property type="project" value="UniProtKB-UniRule"/>
</dbReference>